<evidence type="ECO:0000313" key="4">
    <source>
        <dbReference type="Proteomes" id="UP000235388"/>
    </source>
</evidence>
<dbReference type="AlphaFoldDB" id="A0A2N5T7I0"/>
<organism evidence="2 4">
    <name type="scientific">Puccinia coronata f. sp. avenae</name>
    <dbReference type="NCBI Taxonomy" id="200324"/>
    <lineage>
        <taxon>Eukaryota</taxon>
        <taxon>Fungi</taxon>
        <taxon>Dikarya</taxon>
        <taxon>Basidiomycota</taxon>
        <taxon>Pucciniomycotina</taxon>
        <taxon>Pucciniomycetes</taxon>
        <taxon>Pucciniales</taxon>
        <taxon>Pucciniaceae</taxon>
        <taxon>Puccinia</taxon>
    </lineage>
</organism>
<evidence type="ECO:0000313" key="3">
    <source>
        <dbReference type="EMBL" id="PLW58863.1"/>
    </source>
</evidence>
<gene>
    <name evidence="3" type="ORF">PCANC_00297</name>
    <name evidence="2" type="ORF">PCANC_05006</name>
</gene>
<evidence type="ECO:0000313" key="2">
    <source>
        <dbReference type="EMBL" id="PLW21453.1"/>
    </source>
</evidence>
<reference evidence="2 4" key="1">
    <citation type="submission" date="2017-11" db="EMBL/GenBank/DDBJ databases">
        <title>De novo assembly and phasing of dikaryotic genomes from two isolates of Puccinia coronata f. sp. avenae, the causal agent of oat crown rust.</title>
        <authorList>
            <person name="Miller M.E."/>
            <person name="Zhang Y."/>
            <person name="Omidvar V."/>
            <person name="Sperschneider J."/>
            <person name="Schwessinger B."/>
            <person name="Raley C."/>
            <person name="Palmer J.M."/>
            <person name="Garnica D."/>
            <person name="Upadhyaya N."/>
            <person name="Rathjen J."/>
            <person name="Taylor J.M."/>
            <person name="Park R.F."/>
            <person name="Dodds P.N."/>
            <person name="Hirsch C.D."/>
            <person name="Kianian S.F."/>
            <person name="Figueroa M."/>
        </authorList>
    </citation>
    <scope>NUCLEOTIDE SEQUENCE [LARGE SCALE GENOMIC DNA]</scope>
    <source>
        <strain evidence="2">12NC29</strain>
    </source>
</reference>
<dbReference type="EMBL" id="PGCJ01000001">
    <property type="protein sequence ID" value="PLW58863.1"/>
    <property type="molecule type" value="Genomic_DNA"/>
</dbReference>
<evidence type="ECO:0000256" key="1">
    <source>
        <dbReference type="SAM" id="MobiDB-lite"/>
    </source>
</evidence>
<dbReference type="EMBL" id="PGCJ01000783">
    <property type="protein sequence ID" value="PLW21453.1"/>
    <property type="molecule type" value="Genomic_DNA"/>
</dbReference>
<protein>
    <submittedName>
        <fullName evidence="2">Uncharacterized protein</fullName>
    </submittedName>
</protein>
<accession>A0A2N5T7I0</accession>
<proteinExistence type="predicted"/>
<dbReference type="Proteomes" id="UP000235388">
    <property type="component" value="Unassembled WGS sequence"/>
</dbReference>
<sequence>MNDDTEEETLFRQLQTSKDGAPRGTKKLMPEEPLTPDYVYNSQSKHTLRLNRHSHSIPTVAPSLIWQIRRRSLNKSDTHGQTVFVSATPTLENTSAGPSSPSLIVRKPIQSALHTGAIGSPDFVLPLSIDLLSGSPPQRGASHKKLESSLPFPALTNSQGATSHFNRPSLLGSILIFDSRCFLGGAYINIHENRLPTPNLRHLWPNLRIQPAPLNWPTRAARGRF</sequence>
<name>A0A2N5T7I0_9BASI</name>
<comment type="caution">
    <text evidence="2">The sequence shown here is derived from an EMBL/GenBank/DDBJ whole genome shotgun (WGS) entry which is preliminary data.</text>
</comment>
<keyword evidence="4" id="KW-1185">Reference proteome</keyword>
<feature type="region of interest" description="Disordered" evidence="1">
    <location>
        <begin position="16"/>
        <end position="37"/>
    </location>
</feature>